<dbReference type="HOGENOM" id="CLU_032957_1_1_1"/>
<organism evidence="5 6">
    <name type="scientific">Beauveria bassiana D1-5</name>
    <dbReference type="NCBI Taxonomy" id="1245745"/>
    <lineage>
        <taxon>Eukaryota</taxon>
        <taxon>Fungi</taxon>
        <taxon>Dikarya</taxon>
        <taxon>Ascomycota</taxon>
        <taxon>Pezizomycotina</taxon>
        <taxon>Sordariomycetes</taxon>
        <taxon>Hypocreomycetidae</taxon>
        <taxon>Hypocreales</taxon>
        <taxon>Cordycipitaceae</taxon>
        <taxon>Beauveria</taxon>
    </lineage>
</organism>
<comment type="caution">
    <text evidence="5">The sequence shown here is derived from an EMBL/GenBank/DDBJ whole genome shotgun (WGS) entry which is preliminary data.</text>
</comment>
<keyword evidence="1 3" id="KW-0732">Signal</keyword>
<dbReference type="InterPro" id="IPR029058">
    <property type="entry name" value="AB_hydrolase_fold"/>
</dbReference>
<proteinExistence type="predicted"/>
<evidence type="ECO:0000313" key="6">
    <source>
        <dbReference type="Proteomes" id="UP000030106"/>
    </source>
</evidence>
<dbReference type="CDD" id="cd00519">
    <property type="entry name" value="Lipase_3"/>
    <property type="match status" value="1"/>
</dbReference>
<dbReference type="InterPro" id="IPR051299">
    <property type="entry name" value="AB_hydrolase_lip/est"/>
</dbReference>
<gene>
    <name evidence="5" type="ORF">BBAD15_g5802</name>
</gene>
<evidence type="ECO:0000259" key="4">
    <source>
        <dbReference type="Pfam" id="PF01764"/>
    </source>
</evidence>
<dbReference type="eggNOG" id="KOG4569">
    <property type="taxonomic scope" value="Eukaryota"/>
</dbReference>
<feature type="chain" id="PRO_5001995603" evidence="3">
    <location>
        <begin position="17"/>
        <end position="289"/>
    </location>
</feature>
<dbReference type="EMBL" id="ANFO01000532">
    <property type="protein sequence ID" value="KGQ08865.1"/>
    <property type="molecule type" value="Genomic_DNA"/>
</dbReference>
<dbReference type="GO" id="GO:0016787">
    <property type="term" value="F:hydrolase activity"/>
    <property type="evidence" value="ECO:0007669"/>
    <property type="project" value="UniProtKB-KW"/>
</dbReference>
<sequence>MLSLLGFLGFAALAAAAPVRDQAFIPRTLVNRSIYDKLALYAGYTQLSNTGICARPSVPGVLYQFVESKDTDTQVSIWKVDAYKEFVIAIPGTSSARDNETNFDFALVPYQVDNVRCPSCRVHKGYQAAWRSVMKQVQGNLTNLLGIHPDYTVTLTGHSLGGGLVSIAFPNLRNGPYNVTQAYTYGQPRAGNSAFANYVDGISGASDKEAGIFYRVTHANDLIPKLPPGIFGYKHSRTEYWESKPSMDNAASTYRCYGQEPADCNRNATGIDSKVHVTYAGMNVTCNKS</sequence>
<feature type="domain" description="Fungal lipase-type" evidence="4">
    <location>
        <begin position="87"/>
        <end position="228"/>
    </location>
</feature>
<dbReference type="Gene3D" id="3.40.50.1820">
    <property type="entry name" value="alpha/beta hydrolase"/>
    <property type="match status" value="1"/>
</dbReference>
<evidence type="ECO:0000313" key="5">
    <source>
        <dbReference type="EMBL" id="KGQ08865.1"/>
    </source>
</evidence>
<evidence type="ECO:0000256" key="2">
    <source>
        <dbReference type="ARBA" id="ARBA00022801"/>
    </source>
</evidence>
<name>A0A0A2VRS2_BEABA</name>
<protein>
    <submittedName>
        <fullName evidence="5">Putative feruloyl esterase A</fullName>
    </submittedName>
</protein>
<evidence type="ECO:0000256" key="3">
    <source>
        <dbReference type="SAM" id="SignalP"/>
    </source>
</evidence>
<accession>A0A0A2VRS2</accession>
<dbReference type="PANTHER" id="PTHR46640:SF1">
    <property type="entry name" value="FUNGAL LIPASE-LIKE DOMAIN-CONTAINING PROTEIN-RELATED"/>
    <property type="match status" value="1"/>
</dbReference>
<keyword evidence="2" id="KW-0378">Hydrolase</keyword>
<dbReference type="SUPFAM" id="SSF53474">
    <property type="entry name" value="alpha/beta-Hydrolases"/>
    <property type="match status" value="1"/>
</dbReference>
<evidence type="ECO:0000256" key="1">
    <source>
        <dbReference type="ARBA" id="ARBA00022729"/>
    </source>
</evidence>
<dbReference type="OrthoDB" id="426718at2759"/>
<dbReference type="PANTHER" id="PTHR46640">
    <property type="entry name" value="TRIACYLGLYCEROL LIPASE, PUTATIVE (AFU_ORTHOLOGUE AFUA_6G06510)-RELATED"/>
    <property type="match status" value="1"/>
</dbReference>
<dbReference type="GO" id="GO:0006629">
    <property type="term" value="P:lipid metabolic process"/>
    <property type="evidence" value="ECO:0007669"/>
    <property type="project" value="InterPro"/>
</dbReference>
<dbReference type="AlphaFoldDB" id="A0A0A2VRS2"/>
<reference evidence="5 6" key="1">
    <citation type="submission" date="2012-10" db="EMBL/GenBank/DDBJ databases">
        <title>Genome sequencing and analysis of entomopathogenic fungi Beauveria bassiana D1-5.</title>
        <authorList>
            <person name="Li Q."/>
            <person name="Wang L."/>
            <person name="Zhang Z."/>
            <person name="Wang Q."/>
            <person name="Ren J."/>
            <person name="Wang M."/>
            <person name="Xu W."/>
            <person name="Wang J."/>
            <person name="Lu Y."/>
            <person name="Du Q."/>
            <person name="Sun Z."/>
        </authorList>
    </citation>
    <scope>NUCLEOTIDE SEQUENCE [LARGE SCALE GENOMIC DNA]</scope>
    <source>
        <strain evidence="5 6">D1-5</strain>
    </source>
</reference>
<dbReference type="Proteomes" id="UP000030106">
    <property type="component" value="Unassembled WGS sequence"/>
</dbReference>
<dbReference type="Pfam" id="PF01764">
    <property type="entry name" value="Lipase_3"/>
    <property type="match status" value="1"/>
</dbReference>
<feature type="signal peptide" evidence="3">
    <location>
        <begin position="1"/>
        <end position="16"/>
    </location>
</feature>
<dbReference type="InterPro" id="IPR002921">
    <property type="entry name" value="Fungal_lipase-type"/>
</dbReference>